<feature type="domain" description="Dynein heavy chain tail" evidence="1">
    <location>
        <begin position="10"/>
        <end position="166"/>
    </location>
</feature>
<feature type="non-terminal residue" evidence="2">
    <location>
        <position position="167"/>
    </location>
</feature>
<dbReference type="PANTHER" id="PTHR46532:SF11">
    <property type="entry name" value="DYNEIN AXONEMAL HEAVY CHAIN 12"/>
    <property type="match status" value="1"/>
</dbReference>
<protein>
    <recommendedName>
        <fullName evidence="1">Dynein heavy chain tail domain-containing protein</fullName>
    </recommendedName>
</protein>
<dbReference type="PANTHER" id="PTHR46532">
    <property type="entry name" value="MALE FERTILITY FACTOR KL5"/>
    <property type="match status" value="1"/>
</dbReference>
<dbReference type="GO" id="GO:0051959">
    <property type="term" value="F:dynein light intermediate chain binding"/>
    <property type="evidence" value="ECO:0007669"/>
    <property type="project" value="InterPro"/>
</dbReference>
<proteinExistence type="predicted"/>
<dbReference type="InterPro" id="IPR026983">
    <property type="entry name" value="DHC"/>
</dbReference>
<evidence type="ECO:0000313" key="3">
    <source>
        <dbReference type="Proteomes" id="UP001497623"/>
    </source>
</evidence>
<dbReference type="AlphaFoldDB" id="A0AAV2RZA6"/>
<keyword evidence="3" id="KW-1185">Reference proteome</keyword>
<name>A0AAV2RZA6_MEGNR</name>
<dbReference type="GO" id="GO:0005858">
    <property type="term" value="C:axonemal dynein complex"/>
    <property type="evidence" value="ECO:0007669"/>
    <property type="project" value="TreeGrafter"/>
</dbReference>
<accession>A0AAV2RZA6</accession>
<dbReference type="Pfam" id="PF08385">
    <property type="entry name" value="DHC_N1"/>
    <property type="match status" value="1"/>
</dbReference>
<evidence type="ECO:0000313" key="2">
    <source>
        <dbReference type="EMBL" id="CAL4154030.1"/>
    </source>
</evidence>
<evidence type="ECO:0000259" key="1">
    <source>
        <dbReference type="Pfam" id="PF08385"/>
    </source>
</evidence>
<sequence length="167" mass="19343">GEITDPQLKNAMEGVIIKWVHQIDEVLRQDAGHMHQGDNFPKPLEELTFWTTRKENLTHLATQLNDKKVLMMSNILEITESAYFPAFTKMCADVKLAYHEACDIMVHITPLKPLLEILQECEYTEIPQYIPPLLHCICILWADCPAYRKPDRIVVLFKEISNLLIEL</sequence>
<gene>
    <name evidence="2" type="ORF">MNOR_LOCUS31265</name>
</gene>
<dbReference type="InterPro" id="IPR013594">
    <property type="entry name" value="Dynein_heavy_tail"/>
</dbReference>
<dbReference type="GO" id="GO:0007018">
    <property type="term" value="P:microtubule-based movement"/>
    <property type="evidence" value="ECO:0007669"/>
    <property type="project" value="InterPro"/>
</dbReference>
<dbReference type="EMBL" id="CAXKWB010039970">
    <property type="protein sequence ID" value="CAL4154030.1"/>
    <property type="molecule type" value="Genomic_DNA"/>
</dbReference>
<feature type="non-terminal residue" evidence="2">
    <location>
        <position position="1"/>
    </location>
</feature>
<organism evidence="2 3">
    <name type="scientific">Meganyctiphanes norvegica</name>
    <name type="common">Northern krill</name>
    <name type="synonym">Thysanopoda norvegica</name>
    <dbReference type="NCBI Taxonomy" id="48144"/>
    <lineage>
        <taxon>Eukaryota</taxon>
        <taxon>Metazoa</taxon>
        <taxon>Ecdysozoa</taxon>
        <taxon>Arthropoda</taxon>
        <taxon>Crustacea</taxon>
        <taxon>Multicrustacea</taxon>
        <taxon>Malacostraca</taxon>
        <taxon>Eumalacostraca</taxon>
        <taxon>Eucarida</taxon>
        <taxon>Euphausiacea</taxon>
        <taxon>Euphausiidae</taxon>
        <taxon>Meganyctiphanes</taxon>
    </lineage>
</organism>
<reference evidence="2 3" key="1">
    <citation type="submission" date="2024-05" db="EMBL/GenBank/DDBJ databases">
        <authorList>
            <person name="Wallberg A."/>
        </authorList>
    </citation>
    <scope>NUCLEOTIDE SEQUENCE [LARGE SCALE GENOMIC DNA]</scope>
</reference>
<dbReference type="GO" id="GO:0045505">
    <property type="term" value="F:dynein intermediate chain binding"/>
    <property type="evidence" value="ECO:0007669"/>
    <property type="project" value="InterPro"/>
</dbReference>
<comment type="caution">
    <text evidence="2">The sequence shown here is derived from an EMBL/GenBank/DDBJ whole genome shotgun (WGS) entry which is preliminary data.</text>
</comment>
<dbReference type="Proteomes" id="UP001497623">
    <property type="component" value="Unassembled WGS sequence"/>
</dbReference>